<feature type="signal peptide" evidence="1">
    <location>
        <begin position="1"/>
        <end position="20"/>
    </location>
</feature>
<name>A0AAD6KGJ3_9ROSI</name>
<organism evidence="2 3">
    <name type="scientific">Salix udensis</name>
    <dbReference type="NCBI Taxonomy" id="889485"/>
    <lineage>
        <taxon>Eukaryota</taxon>
        <taxon>Viridiplantae</taxon>
        <taxon>Streptophyta</taxon>
        <taxon>Embryophyta</taxon>
        <taxon>Tracheophyta</taxon>
        <taxon>Spermatophyta</taxon>
        <taxon>Magnoliopsida</taxon>
        <taxon>eudicotyledons</taxon>
        <taxon>Gunneridae</taxon>
        <taxon>Pentapetalae</taxon>
        <taxon>rosids</taxon>
        <taxon>fabids</taxon>
        <taxon>Malpighiales</taxon>
        <taxon>Salicaceae</taxon>
        <taxon>Saliceae</taxon>
        <taxon>Salix</taxon>
    </lineage>
</organism>
<reference evidence="2 3" key="1">
    <citation type="journal article" date="2023" name="Int. J. Mol. Sci.">
        <title>De Novo Assembly and Annotation of 11 Diverse Shrub Willow (Salix) Genomes Reveals Novel Gene Organization in Sex-Linked Regions.</title>
        <authorList>
            <person name="Hyden B."/>
            <person name="Feng K."/>
            <person name="Yates T.B."/>
            <person name="Jawdy S."/>
            <person name="Cereghino C."/>
            <person name="Smart L.B."/>
            <person name="Muchero W."/>
        </authorList>
    </citation>
    <scope>NUCLEOTIDE SEQUENCE [LARGE SCALE GENOMIC DNA]</scope>
    <source>
        <tissue evidence="2">Shoot tip</tissue>
    </source>
</reference>
<dbReference type="AlphaFoldDB" id="A0AAD6KGJ3"/>
<accession>A0AAD6KGJ3</accession>
<proteinExistence type="predicted"/>
<evidence type="ECO:0000256" key="1">
    <source>
        <dbReference type="SAM" id="SignalP"/>
    </source>
</evidence>
<sequence>MARPSLRLLVHVLSSEALLAIKDCGKSCVIPGGPPLLLKKAEHLISGSIHGCFDKFYSDACQLVLYDEVASANSLNLPECAELNPGTSPSDLLSLIDVYSKNRCVFSRILDGIPEAVDIFKHGLVDGSWEMIADERQKWFLDYPFKLELMGLERR</sequence>
<keyword evidence="3" id="KW-1185">Reference proteome</keyword>
<keyword evidence="1" id="KW-0732">Signal</keyword>
<feature type="chain" id="PRO_5042285210" evidence="1">
    <location>
        <begin position="21"/>
        <end position="155"/>
    </location>
</feature>
<evidence type="ECO:0000313" key="3">
    <source>
        <dbReference type="Proteomes" id="UP001162972"/>
    </source>
</evidence>
<dbReference type="EMBL" id="JAPFFJ010000006">
    <property type="protein sequence ID" value="KAJ6423099.1"/>
    <property type="molecule type" value="Genomic_DNA"/>
</dbReference>
<evidence type="ECO:0000313" key="2">
    <source>
        <dbReference type="EMBL" id="KAJ6423099.1"/>
    </source>
</evidence>
<gene>
    <name evidence="2" type="ORF">OIU84_024100</name>
</gene>
<protein>
    <submittedName>
        <fullName evidence="2">Uncharacterized protein</fullName>
    </submittedName>
</protein>
<dbReference type="Proteomes" id="UP001162972">
    <property type="component" value="Chromosome 16"/>
</dbReference>
<comment type="caution">
    <text evidence="2">The sequence shown here is derived from an EMBL/GenBank/DDBJ whole genome shotgun (WGS) entry which is preliminary data.</text>
</comment>